<evidence type="ECO:0000313" key="3">
    <source>
        <dbReference type="Proteomes" id="UP000308037"/>
    </source>
</evidence>
<dbReference type="InterPro" id="IPR019919">
    <property type="entry name" value="Lucif-like_OxRdtase_MSMEG_2256"/>
</dbReference>
<dbReference type="PANTHER" id="PTHR43244:SF2">
    <property type="entry name" value="CONSERVED HYPOTHETICAL ALANINE AND PROLINE-RICH PROTEIN"/>
    <property type="match status" value="1"/>
</dbReference>
<evidence type="ECO:0000259" key="1">
    <source>
        <dbReference type="Pfam" id="PF00296"/>
    </source>
</evidence>
<dbReference type="EC" id="1.-.-.-" evidence="2"/>
<dbReference type="InterPro" id="IPR036661">
    <property type="entry name" value="Luciferase-like_sf"/>
</dbReference>
<keyword evidence="2" id="KW-0560">Oxidoreductase</keyword>
<dbReference type="Pfam" id="PF00296">
    <property type="entry name" value="Bac_luciferase"/>
    <property type="match status" value="1"/>
</dbReference>
<dbReference type="CDD" id="cd01097">
    <property type="entry name" value="Tetrahydromethanopterin_reductase"/>
    <property type="match status" value="1"/>
</dbReference>
<dbReference type="EMBL" id="QKNX01000002">
    <property type="protein sequence ID" value="TKR26238.1"/>
    <property type="molecule type" value="Genomic_DNA"/>
</dbReference>
<dbReference type="InterPro" id="IPR050564">
    <property type="entry name" value="F420-G6PD/mer"/>
</dbReference>
<sequence>MRIDAYTPSPEITEIGDIAADAERLEFDGFWVTETKRSPYTLLTVAGERTDEIEIGSAIAVAFPRSPMVTAYTARDIQQLTGGRLLLGLGAQVKGHMERRFSVEFEWEKPGPRLREYVQVLKHLWDVWESGEEVDFRGDFYEITLCPEDFRPEPSGDDPPELYVAGVNPFNLKLAGDLCDGLHIHPINSPEYIEEVVVPNVEKGAAIGDRDPDEVTLSAQTFAITGQGEEREKAREAVRQQIGFYGSTRTYRTIFDVHGWGDVSDTLHDLSTAGRWDELSEHVTDEMLDAFSVEADWPDLRDALEDRYEHVDRVSLYTPFDGGDRWRHVVE</sequence>
<comment type="caution">
    <text evidence="2">The sequence shown here is derived from an EMBL/GenBank/DDBJ whole genome shotgun (WGS) entry which is preliminary data.</text>
</comment>
<dbReference type="PANTHER" id="PTHR43244">
    <property type="match status" value="1"/>
</dbReference>
<dbReference type="AlphaFoldDB" id="A0A4U5JEE4"/>
<evidence type="ECO:0000313" key="2">
    <source>
        <dbReference type="EMBL" id="TKR26238.1"/>
    </source>
</evidence>
<accession>A0A4U5JEE4</accession>
<dbReference type="Proteomes" id="UP000308037">
    <property type="component" value="Unassembled WGS sequence"/>
</dbReference>
<gene>
    <name evidence="2" type="ORF">DM868_07010</name>
</gene>
<dbReference type="NCBIfam" id="TIGR03617">
    <property type="entry name" value="F420_MSMEG_2256"/>
    <property type="match status" value="1"/>
</dbReference>
<dbReference type="OrthoDB" id="7684at2157"/>
<dbReference type="RefSeq" id="WP_137276154.1">
    <property type="nucleotide sequence ID" value="NZ_QKNX01000002.1"/>
</dbReference>
<dbReference type="InterPro" id="IPR011251">
    <property type="entry name" value="Luciferase-like_dom"/>
</dbReference>
<name>A0A4U5JEE4_9EURY</name>
<protein>
    <submittedName>
        <fullName evidence="2">TIGR03617 family F420-dependent LLM class oxidoreductase</fullName>
        <ecNumber evidence="2">1.-.-.-</ecNumber>
    </submittedName>
</protein>
<dbReference type="Gene3D" id="3.20.20.30">
    <property type="entry name" value="Luciferase-like domain"/>
    <property type="match status" value="1"/>
</dbReference>
<dbReference type="SUPFAM" id="SSF51679">
    <property type="entry name" value="Bacterial luciferase-like"/>
    <property type="match status" value="1"/>
</dbReference>
<organism evidence="2 3">
    <name type="scientific">Natronomonas salsuginis</name>
    <dbReference type="NCBI Taxonomy" id="2217661"/>
    <lineage>
        <taxon>Archaea</taxon>
        <taxon>Methanobacteriati</taxon>
        <taxon>Methanobacteriota</taxon>
        <taxon>Stenosarchaea group</taxon>
        <taxon>Halobacteria</taxon>
        <taxon>Halobacteriales</taxon>
        <taxon>Natronomonadaceae</taxon>
        <taxon>Natronomonas</taxon>
    </lineage>
</organism>
<reference evidence="2 3" key="1">
    <citation type="submission" date="2019-04" db="EMBL/GenBank/DDBJ databases">
        <title>Natronomonas sp. F20-122 a newhaloarchaeon isolated from a saline saltern of Isla Bacuta, Huelva, Spain.</title>
        <authorList>
            <person name="Duran-Viseras A."/>
            <person name="Sanchez-Porro C."/>
            <person name="Ventosa A."/>
        </authorList>
    </citation>
    <scope>NUCLEOTIDE SEQUENCE [LARGE SCALE GENOMIC DNA]</scope>
    <source>
        <strain evidence="2 3">F20-122</strain>
    </source>
</reference>
<proteinExistence type="predicted"/>
<keyword evidence="3" id="KW-1185">Reference proteome</keyword>
<feature type="domain" description="Luciferase-like" evidence="1">
    <location>
        <begin position="6"/>
        <end position="309"/>
    </location>
</feature>
<dbReference type="GO" id="GO:0016705">
    <property type="term" value="F:oxidoreductase activity, acting on paired donors, with incorporation or reduction of molecular oxygen"/>
    <property type="evidence" value="ECO:0007669"/>
    <property type="project" value="InterPro"/>
</dbReference>